<keyword evidence="7" id="KW-1185">Reference proteome</keyword>
<dbReference type="SUPFAM" id="SSF53067">
    <property type="entry name" value="Actin-like ATPase domain"/>
    <property type="match status" value="2"/>
</dbReference>
<dbReference type="Gene3D" id="3.90.640.10">
    <property type="entry name" value="Actin, Chain A, domain 4"/>
    <property type="match status" value="1"/>
</dbReference>
<dbReference type="Gene3D" id="2.60.34.10">
    <property type="entry name" value="Substrate Binding Domain Of DNAk, Chain A, domain 1"/>
    <property type="match status" value="1"/>
</dbReference>
<dbReference type="InterPro" id="IPR043129">
    <property type="entry name" value="ATPase_NBD"/>
</dbReference>
<evidence type="ECO:0000256" key="2">
    <source>
        <dbReference type="ARBA" id="ARBA00022741"/>
    </source>
</evidence>
<evidence type="ECO:0000256" key="5">
    <source>
        <dbReference type="RuleBase" id="RU003322"/>
    </source>
</evidence>
<evidence type="ECO:0000313" key="7">
    <source>
        <dbReference type="Proteomes" id="UP000245802"/>
    </source>
</evidence>
<dbReference type="Proteomes" id="UP000245802">
    <property type="component" value="Chromosome"/>
</dbReference>
<dbReference type="PANTHER" id="PTHR19375">
    <property type="entry name" value="HEAT SHOCK PROTEIN 70KDA"/>
    <property type="match status" value="1"/>
</dbReference>
<dbReference type="OrthoDB" id="9766019at2"/>
<dbReference type="PRINTS" id="PR00301">
    <property type="entry name" value="HEATSHOCK70"/>
</dbReference>
<dbReference type="AlphaFoldDB" id="A0A2Z3H3F5"/>
<evidence type="ECO:0000256" key="1">
    <source>
        <dbReference type="ARBA" id="ARBA00007381"/>
    </source>
</evidence>
<dbReference type="EMBL" id="CP025958">
    <property type="protein sequence ID" value="AWM38257.1"/>
    <property type="molecule type" value="Genomic_DNA"/>
</dbReference>
<dbReference type="Pfam" id="PF00012">
    <property type="entry name" value="HSP70"/>
    <property type="match status" value="1"/>
</dbReference>
<dbReference type="PROSITE" id="PS00297">
    <property type="entry name" value="HSP70_1"/>
    <property type="match status" value="1"/>
</dbReference>
<dbReference type="InterPro" id="IPR029047">
    <property type="entry name" value="HSP70_peptide-bd_sf"/>
</dbReference>
<evidence type="ECO:0000256" key="3">
    <source>
        <dbReference type="ARBA" id="ARBA00022840"/>
    </source>
</evidence>
<accession>A0A2Z3H3F5</accession>
<keyword evidence="4" id="KW-0143">Chaperone</keyword>
<organism evidence="6 7">
    <name type="scientific">Gemmata obscuriglobus</name>
    <dbReference type="NCBI Taxonomy" id="114"/>
    <lineage>
        <taxon>Bacteria</taxon>
        <taxon>Pseudomonadati</taxon>
        <taxon>Planctomycetota</taxon>
        <taxon>Planctomycetia</taxon>
        <taxon>Gemmatales</taxon>
        <taxon>Gemmataceae</taxon>
        <taxon>Gemmata</taxon>
    </lineage>
</organism>
<dbReference type="FunFam" id="3.30.420.40:FF:000545">
    <property type="entry name" value="Endoplasmic reticulum chaperone BiP"/>
    <property type="match status" value="1"/>
</dbReference>
<dbReference type="GO" id="GO:0140662">
    <property type="term" value="F:ATP-dependent protein folding chaperone"/>
    <property type="evidence" value="ECO:0007669"/>
    <property type="project" value="InterPro"/>
</dbReference>
<name>A0A2Z3H3F5_9BACT</name>
<dbReference type="CDD" id="cd24029">
    <property type="entry name" value="ASKHA_NBD_HSP70_DnaK_HscA_HscC"/>
    <property type="match status" value="1"/>
</dbReference>
<dbReference type="InterPro" id="IPR013126">
    <property type="entry name" value="Hsp_70_fam"/>
</dbReference>
<protein>
    <submittedName>
        <fullName evidence="6">Molecular chaperone DnaK</fullName>
    </submittedName>
</protein>
<comment type="similarity">
    <text evidence="1 5">Belongs to the heat shock protein 70 family.</text>
</comment>
<keyword evidence="2 5" id="KW-0547">Nucleotide-binding</keyword>
<dbReference type="FunFam" id="3.90.640.10:FF:000003">
    <property type="entry name" value="Molecular chaperone DnaK"/>
    <property type="match status" value="1"/>
</dbReference>
<evidence type="ECO:0000256" key="4">
    <source>
        <dbReference type="ARBA" id="ARBA00023186"/>
    </source>
</evidence>
<dbReference type="KEGG" id="gog:C1280_15525"/>
<dbReference type="RefSeq" id="WP_010040005.1">
    <property type="nucleotide sequence ID" value="NZ_CP025958.1"/>
</dbReference>
<dbReference type="InterPro" id="IPR018181">
    <property type="entry name" value="Heat_shock_70_CS"/>
</dbReference>
<dbReference type="Gene3D" id="3.30.420.40">
    <property type="match status" value="2"/>
</dbReference>
<dbReference type="SUPFAM" id="SSF100920">
    <property type="entry name" value="Heat shock protein 70kD (HSP70), peptide-binding domain"/>
    <property type="match status" value="1"/>
</dbReference>
<keyword evidence="3 5" id="KW-0067">ATP-binding</keyword>
<reference evidence="6 7" key="1">
    <citation type="submission" date="2018-01" db="EMBL/GenBank/DDBJ databases">
        <title>G. obscuriglobus.</title>
        <authorList>
            <person name="Franke J."/>
            <person name="Blomberg W."/>
            <person name="Selmecki A."/>
        </authorList>
    </citation>
    <scope>NUCLEOTIDE SEQUENCE [LARGE SCALE GENOMIC DNA]</scope>
    <source>
        <strain evidence="6 7">DSM 5831</strain>
    </source>
</reference>
<dbReference type="PROSITE" id="PS00329">
    <property type="entry name" value="HSP70_2"/>
    <property type="match status" value="1"/>
</dbReference>
<dbReference type="GO" id="GO:0005524">
    <property type="term" value="F:ATP binding"/>
    <property type="evidence" value="ECO:0007669"/>
    <property type="project" value="UniProtKB-KW"/>
</dbReference>
<sequence>MSLIGIDLGTTFCAVASLDERGRPFTVPNSDGEVLTPSAIYLAPDGSAVVGAAALDMALEQPGRVATLVKRRMGRPDFGVPVAGREFRPETLSAVILKKLAQDAAAQLGPISGCVITVPAYFDDTRRKATMDAGRVAGLNVIDIIDEPSAAALAYSAEGGGRNVPEFPAESETVLVYDLGGGTFDVTLVKLAKKRFQVLAIEGDVRLGGRDWDERLVNWAADKFVQQCHEDPRSDPQTVAHLYATAERAKRTLSKVEQTSFTVSHGGYKFTFPLSRTEFEAATRDLLLRTRLTTQAVLKQANLTWGDVSKALLVGGSTHMPACGRMLAELTGIEPDRGLAVSEVVARGAAVHAGIAASKSGAGPASEYRELADVMEVSVNAHSLGVEARAGAERVSDKLIPKNTQLPASVSRVYFTVAHNQTRVRVRVLQGEAQQAEACIPVGECWIDGLPPDLPKGSPVRVTCGVAANGRIEVTATDETSGRAVTAAIHRPGGLSDDDLARAREWVGALRVQ</sequence>
<gene>
    <name evidence="6" type="ORF">C1280_15525</name>
</gene>
<proteinExistence type="inferred from homology"/>
<evidence type="ECO:0000313" key="6">
    <source>
        <dbReference type="EMBL" id="AWM38257.1"/>
    </source>
</evidence>